<dbReference type="Pfam" id="PF12728">
    <property type="entry name" value="HTH_17"/>
    <property type="match status" value="1"/>
</dbReference>
<protein>
    <submittedName>
        <fullName evidence="2">DNA-binding protein</fullName>
    </submittedName>
</protein>
<keyword evidence="3" id="KW-1185">Reference proteome</keyword>
<dbReference type="OrthoDB" id="5398725at2"/>
<dbReference type="InterPro" id="IPR041657">
    <property type="entry name" value="HTH_17"/>
</dbReference>
<evidence type="ECO:0000313" key="2">
    <source>
        <dbReference type="EMBL" id="KAA0888382.1"/>
    </source>
</evidence>
<proteinExistence type="predicted"/>
<dbReference type="GO" id="GO:0003677">
    <property type="term" value="F:DNA binding"/>
    <property type="evidence" value="ECO:0007669"/>
    <property type="project" value="UniProtKB-KW"/>
</dbReference>
<evidence type="ECO:0000259" key="1">
    <source>
        <dbReference type="Pfam" id="PF12728"/>
    </source>
</evidence>
<feature type="domain" description="Helix-turn-helix" evidence="1">
    <location>
        <begin position="11"/>
        <end position="52"/>
    </location>
</feature>
<dbReference type="EMBL" id="SRSD01000011">
    <property type="protein sequence ID" value="KAA0888382.1"/>
    <property type="molecule type" value="Genomic_DNA"/>
</dbReference>
<evidence type="ECO:0000313" key="3">
    <source>
        <dbReference type="Proteomes" id="UP000324298"/>
    </source>
</evidence>
<accession>A0A5A9X5E6</accession>
<organism evidence="2 3">
    <name type="scientific">Oryzomonas rubra</name>
    <dbReference type="NCBI Taxonomy" id="2509454"/>
    <lineage>
        <taxon>Bacteria</taxon>
        <taxon>Pseudomonadati</taxon>
        <taxon>Thermodesulfobacteriota</taxon>
        <taxon>Desulfuromonadia</taxon>
        <taxon>Geobacterales</taxon>
        <taxon>Geobacteraceae</taxon>
        <taxon>Oryzomonas</taxon>
    </lineage>
</organism>
<name>A0A5A9X5E6_9BACT</name>
<reference evidence="2 3" key="1">
    <citation type="submission" date="2019-04" db="EMBL/GenBank/DDBJ databases">
        <title>Geobacter ruber sp. nov., ferric-reducing bacteria isolated from paddy soil.</title>
        <authorList>
            <person name="Xu Z."/>
            <person name="Masuda Y."/>
            <person name="Itoh H."/>
            <person name="Senoo K."/>
        </authorList>
    </citation>
    <scope>NUCLEOTIDE SEQUENCE [LARGE SCALE GENOMIC DNA]</scope>
    <source>
        <strain evidence="2 3">Red88</strain>
    </source>
</reference>
<dbReference type="AlphaFoldDB" id="A0A5A9X5E6"/>
<gene>
    <name evidence="2" type="ORF">ET418_16770</name>
</gene>
<comment type="caution">
    <text evidence="2">The sequence shown here is derived from an EMBL/GenBank/DDBJ whole genome shotgun (WGS) entry which is preliminary data.</text>
</comment>
<keyword evidence="2" id="KW-0238">DNA-binding</keyword>
<dbReference type="RefSeq" id="WP_149309570.1">
    <property type="nucleotide sequence ID" value="NZ_SRSD01000011.1"/>
</dbReference>
<dbReference type="Proteomes" id="UP000324298">
    <property type="component" value="Unassembled WGS sequence"/>
</dbReference>
<sequence>MTTCPSETEPLTAEQFAQRLQVSRTTVFEWLKNGDLREGVHYFRIGRVLRFRWQEGSFLQQPAQTKSRE</sequence>